<dbReference type="InterPro" id="IPR029058">
    <property type="entry name" value="AB_hydrolase_fold"/>
</dbReference>
<dbReference type="RefSeq" id="WP_345350632.1">
    <property type="nucleotide sequence ID" value="NZ_BAABFB010000066.1"/>
</dbReference>
<dbReference type="SUPFAM" id="SSF53474">
    <property type="entry name" value="alpha/beta-Hydrolases"/>
    <property type="match status" value="1"/>
</dbReference>
<evidence type="ECO:0000313" key="2">
    <source>
        <dbReference type="EMBL" id="GAA4487241.1"/>
    </source>
</evidence>
<organism evidence="2 3">
    <name type="scientific">Rhodococcus olei</name>
    <dbReference type="NCBI Taxonomy" id="2161675"/>
    <lineage>
        <taxon>Bacteria</taxon>
        <taxon>Bacillati</taxon>
        <taxon>Actinomycetota</taxon>
        <taxon>Actinomycetes</taxon>
        <taxon>Mycobacteriales</taxon>
        <taxon>Nocardiaceae</taxon>
        <taxon>Rhodococcus</taxon>
    </lineage>
</organism>
<evidence type="ECO:0000313" key="3">
    <source>
        <dbReference type="Proteomes" id="UP001501183"/>
    </source>
</evidence>
<gene>
    <name evidence="2" type="ORF">GCM10023094_45320</name>
</gene>
<accession>A0ABP8PK17</accession>
<feature type="region of interest" description="Disordered" evidence="1">
    <location>
        <begin position="93"/>
        <end position="121"/>
    </location>
</feature>
<comment type="caution">
    <text evidence="2">The sequence shown here is derived from an EMBL/GenBank/DDBJ whole genome shotgun (WGS) entry which is preliminary data.</text>
</comment>
<protein>
    <submittedName>
        <fullName evidence="2">Alpha/beta hydrolase</fullName>
    </submittedName>
</protein>
<dbReference type="EMBL" id="BAABFB010000066">
    <property type="protein sequence ID" value="GAA4487241.1"/>
    <property type="molecule type" value="Genomic_DNA"/>
</dbReference>
<sequence length="462" mass="47122">MPESIGGNPFWELSFDRDGDVDGVAAQTLTAEAGEAGITDLVVFSHGWNNDRAVARRLYDNWLGLLAPQLGDDRRVGFVGVLWPSELWSDGPIPDFEPAPATDAGGPSGWDDGGASLDTRATVPAGDPALDAAQLAVLGSLFPAGRSELQRIAELLATPPDPGAVGEMLALLRSFALATSSGFDDGESGADAGALPGMLGADADPATVFEDFVTALSECGVEVDAEGVGGAAGLGDALRGVWNGAKEALRQLTYWQMKNRAGVVGLRGLGPLVGDVHDRLPGVRVHLVGHSFGCRVVSFALAGLPDTADPSPVKSVTLLQPAFSAFAFADRLPFDPARGGALAGSTARVDGPLTVCFSSHDDALGVLYPIASAVSGCDAAAAEDRRTRWSALGAVGAYGAPTEVLGGVGADYPFAAGGLLNVDASAVVAHGRPPAGAHSDIVHPELTWVLVRAGRLGAALPA</sequence>
<evidence type="ECO:0000256" key="1">
    <source>
        <dbReference type="SAM" id="MobiDB-lite"/>
    </source>
</evidence>
<dbReference type="Proteomes" id="UP001501183">
    <property type="component" value="Unassembled WGS sequence"/>
</dbReference>
<name>A0ABP8PK17_9NOCA</name>
<proteinExistence type="predicted"/>
<dbReference type="Gene3D" id="3.40.50.1820">
    <property type="entry name" value="alpha/beta hydrolase"/>
    <property type="match status" value="1"/>
</dbReference>
<reference evidence="3" key="1">
    <citation type="journal article" date="2019" name="Int. J. Syst. Evol. Microbiol.">
        <title>The Global Catalogue of Microorganisms (GCM) 10K type strain sequencing project: providing services to taxonomists for standard genome sequencing and annotation.</title>
        <authorList>
            <consortium name="The Broad Institute Genomics Platform"/>
            <consortium name="The Broad Institute Genome Sequencing Center for Infectious Disease"/>
            <person name="Wu L."/>
            <person name="Ma J."/>
        </authorList>
    </citation>
    <scope>NUCLEOTIDE SEQUENCE [LARGE SCALE GENOMIC DNA]</scope>
    <source>
        <strain evidence="3">JCM 32206</strain>
    </source>
</reference>
<dbReference type="GO" id="GO:0016787">
    <property type="term" value="F:hydrolase activity"/>
    <property type="evidence" value="ECO:0007669"/>
    <property type="project" value="UniProtKB-KW"/>
</dbReference>
<keyword evidence="3" id="KW-1185">Reference proteome</keyword>
<keyword evidence="2" id="KW-0378">Hydrolase</keyword>